<feature type="repeat" description="WD" evidence="3">
    <location>
        <begin position="890"/>
        <end position="931"/>
    </location>
</feature>
<proteinExistence type="predicted"/>
<name>A0A9P8C333_9HELO</name>
<dbReference type="Pfam" id="PF24883">
    <property type="entry name" value="NPHP3_N"/>
    <property type="match status" value="1"/>
</dbReference>
<evidence type="ECO:0000313" key="7">
    <source>
        <dbReference type="Proteomes" id="UP000824998"/>
    </source>
</evidence>
<feature type="repeat" description="WD" evidence="3">
    <location>
        <begin position="848"/>
        <end position="889"/>
    </location>
</feature>
<dbReference type="PROSITE" id="PS50082">
    <property type="entry name" value="WD_REPEATS_2"/>
    <property type="match status" value="3"/>
</dbReference>
<protein>
    <recommendedName>
        <fullName evidence="8">NACHT domain-containing protein</fullName>
    </recommendedName>
</protein>
<dbReference type="Pfam" id="PF06985">
    <property type="entry name" value="HET"/>
    <property type="match status" value="1"/>
</dbReference>
<comment type="caution">
    <text evidence="6">The sequence shown here is derived from an EMBL/GenBank/DDBJ whole genome shotgun (WGS) entry which is preliminary data.</text>
</comment>
<dbReference type="PANTHER" id="PTHR10622">
    <property type="entry name" value="HET DOMAIN-CONTAINING PROTEIN"/>
    <property type="match status" value="1"/>
</dbReference>
<evidence type="ECO:0000259" key="4">
    <source>
        <dbReference type="Pfam" id="PF06985"/>
    </source>
</evidence>
<dbReference type="OrthoDB" id="674604at2759"/>
<dbReference type="Pfam" id="PF00400">
    <property type="entry name" value="WD40"/>
    <property type="match status" value="4"/>
</dbReference>
<keyword evidence="2" id="KW-0677">Repeat</keyword>
<dbReference type="InterPro" id="IPR015943">
    <property type="entry name" value="WD40/YVTN_repeat-like_dom_sf"/>
</dbReference>
<evidence type="ECO:0000256" key="3">
    <source>
        <dbReference type="PROSITE-ProRule" id="PRU00221"/>
    </source>
</evidence>
<dbReference type="InterPro" id="IPR020472">
    <property type="entry name" value="WD40_PAC1"/>
</dbReference>
<accession>A0A9P8C333</accession>
<evidence type="ECO:0000313" key="6">
    <source>
        <dbReference type="EMBL" id="KAG9231702.1"/>
    </source>
</evidence>
<evidence type="ECO:0008006" key="8">
    <source>
        <dbReference type="Google" id="ProtNLM"/>
    </source>
</evidence>
<dbReference type="CDD" id="cd00200">
    <property type="entry name" value="WD40"/>
    <property type="match status" value="1"/>
</dbReference>
<dbReference type="InterPro" id="IPR056884">
    <property type="entry name" value="NPHP3-like_N"/>
</dbReference>
<dbReference type="SUPFAM" id="SSF52540">
    <property type="entry name" value="P-loop containing nucleoside triphosphate hydrolases"/>
    <property type="match status" value="1"/>
</dbReference>
<evidence type="ECO:0000259" key="5">
    <source>
        <dbReference type="Pfam" id="PF24883"/>
    </source>
</evidence>
<dbReference type="InterPro" id="IPR010730">
    <property type="entry name" value="HET"/>
</dbReference>
<keyword evidence="7" id="KW-1185">Reference proteome</keyword>
<feature type="domain" description="Heterokaryon incompatibility" evidence="4">
    <location>
        <begin position="25"/>
        <end position="144"/>
    </location>
</feature>
<dbReference type="SMART" id="SM00320">
    <property type="entry name" value="WD40"/>
    <property type="match status" value="4"/>
</dbReference>
<dbReference type="PROSITE" id="PS50294">
    <property type="entry name" value="WD_REPEATS_REGION"/>
    <property type="match status" value="3"/>
</dbReference>
<dbReference type="Proteomes" id="UP000824998">
    <property type="component" value="Unassembled WGS sequence"/>
</dbReference>
<dbReference type="EMBL" id="MU251586">
    <property type="protein sequence ID" value="KAG9231702.1"/>
    <property type="molecule type" value="Genomic_DNA"/>
</dbReference>
<dbReference type="AlphaFoldDB" id="A0A9P8C333"/>
<dbReference type="PRINTS" id="PR00320">
    <property type="entry name" value="GPROTEINBRPT"/>
</dbReference>
<dbReference type="InterPro" id="IPR019775">
    <property type="entry name" value="WD40_repeat_CS"/>
</dbReference>
<feature type="repeat" description="WD" evidence="3">
    <location>
        <begin position="932"/>
        <end position="973"/>
    </location>
</feature>
<feature type="domain" description="Nephrocystin 3-like N-terminal" evidence="5">
    <location>
        <begin position="284"/>
        <end position="445"/>
    </location>
</feature>
<reference evidence="6" key="1">
    <citation type="journal article" date="2021" name="IMA Fungus">
        <title>Genomic characterization of three marine fungi, including Emericellopsis atlantica sp. nov. with signatures of a generalist lifestyle and marine biomass degradation.</title>
        <authorList>
            <person name="Hagestad O.C."/>
            <person name="Hou L."/>
            <person name="Andersen J.H."/>
            <person name="Hansen E.H."/>
            <person name="Altermark B."/>
            <person name="Li C."/>
            <person name="Kuhnert E."/>
            <person name="Cox R.J."/>
            <person name="Crous P.W."/>
            <person name="Spatafora J.W."/>
            <person name="Lail K."/>
            <person name="Amirebrahimi M."/>
            <person name="Lipzen A."/>
            <person name="Pangilinan J."/>
            <person name="Andreopoulos W."/>
            <person name="Hayes R.D."/>
            <person name="Ng V."/>
            <person name="Grigoriev I.V."/>
            <person name="Jackson S.A."/>
            <person name="Sutton T.D.S."/>
            <person name="Dobson A.D.W."/>
            <person name="Rama T."/>
        </authorList>
    </citation>
    <scope>NUCLEOTIDE SEQUENCE</scope>
    <source>
        <strain evidence="6">TRa018bII</strain>
    </source>
</reference>
<dbReference type="InterPro" id="IPR036322">
    <property type="entry name" value="WD40_repeat_dom_sf"/>
</dbReference>
<evidence type="ECO:0000256" key="2">
    <source>
        <dbReference type="ARBA" id="ARBA00022737"/>
    </source>
</evidence>
<dbReference type="PROSITE" id="PS00678">
    <property type="entry name" value="WD_REPEATS_1"/>
    <property type="match status" value="1"/>
</dbReference>
<keyword evidence="1 3" id="KW-0853">WD repeat</keyword>
<dbReference type="InterPro" id="IPR027417">
    <property type="entry name" value="P-loop_NTPase"/>
</dbReference>
<gene>
    <name evidence="6" type="ORF">BJ875DRAFT_110065</name>
</gene>
<dbReference type="InterPro" id="IPR001680">
    <property type="entry name" value="WD40_rpt"/>
</dbReference>
<dbReference type="Gene3D" id="3.40.50.300">
    <property type="entry name" value="P-loop containing nucleotide triphosphate hydrolases"/>
    <property type="match status" value="1"/>
</dbReference>
<dbReference type="PANTHER" id="PTHR10622:SF13">
    <property type="entry name" value="NACHT DOMAIN-CONTAINING PROTEIN"/>
    <property type="match status" value="1"/>
</dbReference>
<dbReference type="Gene3D" id="2.130.10.10">
    <property type="entry name" value="YVTN repeat-like/Quinoprotein amine dehydrogenase"/>
    <property type="match status" value="2"/>
</dbReference>
<dbReference type="SUPFAM" id="SSF50978">
    <property type="entry name" value="WD40 repeat-like"/>
    <property type="match status" value="1"/>
</dbReference>
<sequence length="1054" mass="119493">MRLLQFNNDGDFSLTEFFEDNIPEYAILSHRWEAGEVTFRDLTDGTSKGKAGYRKIQFCGEQARCDELEYFWVDTCCIEKSSSAELSEAINSMFRWYQKATRCYVYLSDVSTLKRKASNTSADCNWQSAFRASKWFTRGWTLQELLAPRSVEFFSHEGKRLGDKETLNQQIHEITGIPTTALQDNTLSQFDVDERFLWAKDRQTTHREDKAYSLFGIFDVQLPLLYGEGEVRAFQRLREAIDKPLQEQKLVLSRLRCAKSALFDSHDEEYNPRCYQGTRVELLRHIEAWACDLCSESVFWLNGMAGTGKSTISRTISQKLNDKGDLAASFFFKRGEGDRGDAGMFIETITTQLVQKLPSLAPHIQKAIETNPAISRKALKLQFETLVLKPLQNMQTDPQKSSLAVIVIDALDECDQEEDIGTIIRLLPQVRRITSVRLKFFITSRPELPIRLGFEDFSGAYEGLALHQIPEAVIKEDISTFLDYDLAMIRRDYNKSVRAYRHLPADWPDQQSIQILVDMAMPLFIFAATACRFIRDRRCGRPNKQLAKVLKYQTKSQAFKLDATYLPVLNQLLVGVNTSERRNIVEEFKLVVGSIIILASPLSATSLDRLLRVDEGTVESRTDLLHSVLSIPSSDHPIRLFHLSFRDFLVDDEKRGTNPFWVNETEANQRIAEHCIRLMCSFLKQDLCGFEGLGVLASDVERSQVDKCISPEVQYACLHWVQHLQKSDFNVYDGEEAYRFLQAHLLHWLEALGWMGKISEGIEAILSLEAHGLDTQRSDWRRFIHDTKRFVLYNRSAIERAPLQLYYSALVFAPGNSIIRGNFEGCLPNWIQLRPKVQAHWSAALQTLEGHTNRVRSVAFSPDGKQVVSGSGDTTVRLWDAITGAALQTLDGHTDRVNSVAFSPDGEQIVSGSDDMTVRLWDAITGAALQTLDDHTDWVRSVAFSPDGKQVVSGSGDTTVRLWNATTGAALYTREGHTYSVNSVAFPPDGKLSPVLKVSDHWVVEGNRNILCLPPDYRKSHPSSSATWNRNLVIGHSSGRISFFHFKEGAKLIL</sequence>
<organism evidence="6 7">
    <name type="scientific">Amylocarpus encephaloides</name>
    <dbReference type="NCBI Taxonomy" id="45428"/>
    <lineage>
        <taxon>Eukaryota</taxon>
        <taxon>Fungi</taxon>
        <taxon>Dikarya</taxon>
        <taxon>Ascomycota</taxon>
        <taxon>Pezizomycotina</taxon>
        <taxon>Leotiomycetes</taxon>
        <taxon>Helotiales</taxon>
        <taxon>Helotiales incertae sedis</taxon>
        <taxon>Amylocarpus</taxon>
    </lineage>
</organism>
<evidence type="ECO:0000256" key="1">
    <source>
        <dbReference type="ARBA" id="ARBA00022574"/>
    </source>
</evidence>